<proteinExistence type="inferred from homology"/>
<dbReference type="PANTHER" id="PTHR42792">
    <property type="entry name" value="FLAGELLIN"/>
    <property type="match status" value="1"/>
</dbReference>
<comment type="function">
    <text evidence="3">Flagellin is the subunit protein which polymerizes to form the filaments of bacterial flagella.</text>
</comment>
<dbReference type="AlphaFoldDB" id="A0A7C4LKW5"/>
<dbReference type="EMBL" id="DSVQ01000012">
    <property type="protein sequence ID" value="HGT39572.1"/>
    <property type="molecule type" value="Genomic_DNA"/>
</dbReference>
<evidence type="ECO:0000313" key="6">
    <source>
        <dbReference type="EMBL" id="HGT39572.1"/>
    </source>
</evidence>
<keyword evidence="3" id="KW-0964">Secreted</keyword>
<dbReference type="GO" id="GO:0005198">
    <property type="term" value="F:structural molecule activity"/>
    <property type="evidence" value="ECO:0007669"/>
    <property type="project" value="UniProtKB-UniRule"/>
</dbReference>
<keyword evidence="2 3" id="KW-0975">Bacterial flagellum</keyword>
<dbReference type="InterPro" id="IPR001029">
    <property type="entry name" value="Flagellin_N"/>
</dbReference>
<dbReference type="GO" id="GO:0009288">
    <property type="term" value="C:bacterial-type flagellum"/>
    <property type="evidence" value="ECO:0007669"/>
    <property type="project" value="UniProtKB-SubCell"/>
</dbReference>
<evidence type="ECO:0000256" key="1">
    <source>
        <dbReference type="ARBA" id="ARBA00005709"/>
    </source>
</evidence>
<gene>
    <name evidence="6" type="ORF">ENS64_09970</name>
</gene>
<feature type="domain" description="Flagellin N-terminal" evidence="4">
    <location>
        <begin position="17"/>
        <end position="148"/>
    </location>
</feature>
<comment type="subcellular location">
    <subcellularLocation>
        <location evidence="3">Secreted</location>
    </subcellularLocation>
    <subcellularLocation>
        <location evidence="3">Bacterial flagellum</location>
    </subcellularLocation>
</comment>
<name>A0A7C4LKW5_9PLAN</name>
<dbReference type="InterPro" id="IPR046358">
    <property type="entry name" value="Flagellin_C"/>
</dbReference>
<feature type="domain" description="Flagellin C-terminal" evidence="5">
    <location>
        <begin position="560"/>
        <end position="640"/>
    </location>
</feature>
<organism evidence="6">
    <name type="scientific">Schlesneria paludicola</name>
    <dbReference type="NCBI Taxonomy" id="360056"/>
    <lineage>
        <taxon>Bacteria</taxon>
        <taxon>Pseudomonadati</taxon>
        <taxon>Planctomycetota</taxon>
        <taxon>Planctomycetia</taxon>
        <taxon>Planctomycetales</taxon>
        <taxon>Planctomycetaceae</taxon>
        <taxon>Schlesneria</taxon>
    </lineage>
</organism>
<dbReference type="Pfam" id="PF00700">
    <property type="entry name" value="Flagellin_C"/>
    <property type="match status" value="1"/>
</dbReference>
<dbReference type="InterPro" id="IPR001492">
    <property type="entry name" value="Flagellin"/>
</dbReference>
<comment type="similarity">
    <text evidence="1 3">Belongs to the bacterial flagellin family.</text>
</comment>
<dbReference type="Gene3D" id="1.20.1330.10">
    <property type="entry name" value="f41 fragment of flagellin, N-terminal domain"/>
    <property type="match status" value="2"/>
</dbReference>
<dbReference type="SUPFAM" id="SSF64518">
    <property type="entry name" value="Phase 1 flagellin"/>
    <property type="match status" value="1"/>
</dbReference>
<evidence type="ECO:0000259" key="5">
    <source>
        <dbReference type="Pfam" id="PF00700"/>
    </source>
</evidence>
<evidence type="ECO:0000256" key="2">
    <source>
        <dbReference type="ARBA" id="ARBA00023143"/>
    </source>
</evidence>
<dbReference type="PANTHER" id="PTHR42792:SF1">
    <property type="entry name" value="FLAGELLAR HOOK-ASSOCIATED PROTEIN 3"/>
    <property type="match status" value="1"/>
</dbReference>
<dbReference type="Pfam" id="PF00669">
    <property type="entry name" value="Flagellin_N"/>
    <property type="match status" value="1"/>
</dbReference>
<reference evidence="6" key="1">
    <citation type="journal article" date="2020" name="mSystems">
        <title>Genome- and Community-Level Interaction Insights into Carbon Utilization and Element Cycling Functions of Hydrothermarchaeota in Hydrothermal Sediment.</title>
        <authorList>
            <person name="Zhou Z."/>
            <person name="Liu Y."/>
            <person name="Xu W."/>
            <person name="Pan J."/>
            <person name="Luo Z.H."/>
            <person name="Li M."/>
        </authorList>
    </citation>
    <scope>NUCLEOTIDE SEQUENCE [LARGE SCALE GENOMIC DNA]</scope>
    <source>
        <strain evidence="6">SpSt-508</strain>
    </source>
</reference>
<dbReference type="GO" id="GO:0005576">
    <property type="term" value="C:extracellular region"/>
    <property type="evidence" value="ECO:0007669"/>
    <property type="project" value="UniProtKB-SubCell"/>
</dbReference>
<sequence length="640" mass="66275">MMLTPLLPGRMPNSLISQRLAQSILQGRALLTRLQEQISSGRKFTLPSESPVAALSTLALQSTVERRQALQHNLQTTQGFLAAAEQALGTVGDALIQARGLLQAGLGDQTSDVQRQGLALEVQALLQGVLQAGNSKFAGRYLFAGSQTDRTPFLVAENGAIRYAGDAQRLQTFAGSDLFVAGSVDGAVGLGGVSTPKSGDLNPALTLGTRLEQLNRGRGVERGTIEVRVVDGLTTIAKIVDLSTAETVQDVATRIEAAFAAEAITVDVDIDPGTSFGLRLTPAAGTIEVRDVDLGTTARGLGIRSGPVSVLNGSDVDPVLSLFTTVASLHGNTGIGATTGTGLRIVHGTRTSIIDLDGATTIAEVIHRIRAADPDLIAEISPDGTGLAVSSRLSGVDLTIGENGGQNATRLGLRTLTGATLLADLNQGLGVPVESGPPLEITRRDGTVVQIDLSGARTVQDVLDAINAVDPPHLTASLNAVGNGISLTDDSGSGPLVVADNATAVALGVNGTESSGVTGVLAGADVNPQAAQGVFHLLTVLETALRNDDRRTLSRLAGALDAEAARISLLRGEIGARQQLLTRVDTELGDSLVDVQQQIAKVFETDLTEAVTAFTQYQQALQAALEIAARAQELSILNYL</sequence>
<comment type="caution">
    <text evidence="6">The sequence shown here is derived from an EMBL/GenBank/DDBJ whole genome shotgun (WGS) entry which is preliminary data.</text>
</comment>
<protein>
    <recommendedName>
        <fullName evidence="3">Flagellin</fullName>
    </recommendedName>
</protein>
<evidence type="ECO:0000259" key="4">
    <source>
        <dbReference type="Pfam" id="PF00669"/>
    </source>
</evidence>
<evidence type="ECO:0000256" key="3">
    <source>
        <dbReference type="RuleBase" id="RU362073"/>
    </source>
</evidence>
<accession>A0A7C4LKW5</accession>